<dbReference type="OMA" id="CENTEAS"/>
<organism evidence="2 3">
    <name type="scientific">Trypanosoma congolense (strain IL3000)</name>
    <dbReference type="NCBI Taxonomy" id="1068625"/>
    <lineage>
        <taxon>Eukaryota</taxon>
        <taxon>Discoba</taxon>
        <taxon>Euglenozoa</taxon>
        <taxon>Kinetoplastea</taxon>
        <taxon>Metakinetoplastina</taxon>
        <taxon>Trypanosomatida</taxon>
        <taxon>Trypanosomatidae</taxon>
        <taxon>Trypanosoma</taxon>
        <taxon>Nannomonas</taxon>
    </lineage>
</organism>
<comment type="caution">
    <text evidence="2">The sequence shown here is derived from an EMBL/GenBank/DDBJ whole genome shotgun (WGS) entry which is preliminary data.</text>
</comment>
<evidence type="ECO:0000256" key="1">
    <source>
        <dbReference type="SAM" id="Coils"/>
    </source>
</evidence>
<dbReference type="Proteomes" id="UP000000702">
    <property type="component" value="Unassembled WGS sequence"/>
</dbReference>
<reference evidence="3" key="1">
    <citation type="submission" date="2011-07" db="EMBL/GenBank/DDBJ databases">
        <title>Divergent evolution of antigenic variation in African trypanosomes.</title>
        <authorList>
            <person name="Jackson A.P."/>
            <person name="Berry A."/>
            <person name="Allison H.C."/>
            <person name="Burton P."/>
            <person name="Anderson J."/>
            <person name="Aslett M."/>
            <person name="Brown R."/>
            <person name="Corton N."/>
            <person name="Harris D."/>
            <person name="Hauser H."/>
            <person name="Gamble J."/>
            <person name="Gilderthorp R."/>
            <person name="McQuillan J."/>
            <person name="Quail M.A."/>
            <person name="Sanders M."/>
            <person name="Van Tonder A."/>
            <person name="Ginger M.L."/>
            <person name="Donelson J.E."/>
            <person name="Field M.C."/>
            <person name="Barry J.D."/>
            <person name="Berriman M."/>
            <person name="Hertz-Fowler C."/>
        </authorList>
    </citation>
    <scope>NUCLEOTIDE SEQUENCE [LARGE SCALE GENOMIC DNA]</scope>
    <source>
        <strain evidence="3">IL3000</strain>
    </source>
</reference>
<dbReference type="VEuPathDB" id="TriTrypDB:TcIL3000_0_44750"/>
<protein>
    <submittedName>
        <fullName evidence="2">WGS project CAEQ00000000 data, annotated contig 1832</fullName>
    </submittedName>
</protein>
<reference evidence="2 3" key="2">
    <citation type="journal article" date="2012" name="Proc. Natl. Acad. Sci. U.S.A.">
        <title>Antigenic diversity is generated by distinct evolutionary mechanisms in African trypanosome species.</title>
        <authorList>
            <person name="Jackson A.P."/>
            <person name="Berry A."/>
            <person name="Aslett M."/>
            <person name="Allison H.C."/>
            <person name="Burton P."/>
            <person name="Vavrova-Anderson J."/>
            <person name="Brown R."/>
            <person name="Browne H."/>
            <person name="Corton N."/>
            <person name="Hauser H."/>
            <person name="Gamble J."/>
            <person name="Gilderthorp R."/>
            <person name="Marcello L."/>
            <person name="McQuillan J."/>
            <person name="Otto T.D."/>
            <person name="Quail M.A."/>
            <person name="Sanders M.J."/>
            <person name="van Tonder A."/>
            <person name="Ginger M.L."/>
            <person name="Field M.C."/>
            <person name="Barry J.D."/>
            <person name="Hertz-Fowler C."/>
            <person name="Berriman M."/>
        </authorList>
    </citation>
    <scope>NUCLEOTIDE SEQUENCE [LARGE SCALE GENOMIC DNA]</scope>
    <source>
        <strain evidence="2 3">IL3000</strain>
    </source>
</reference>
<keyword evidence="1" id="KW-0175">Coiled coil</keyword>
<evidence type="ECO:0000313" key="2">
    <source>
        <dbReference type="EMBL" id="CCD13774.1"/>
    </source>
</evidence>
<gene>
    <name evidence="2" type="ORF">TCIL3000_0_44750</name>
</gene>
<keyword evidence="3" id="KW-1185">Reference proteome</keyword>
<accession>F9W983</accession>
<proteinExistence type="predicted"/>
<dbReference type="InterPro" id="IPR032675">
    <property type="entry name" value="LRR_dom_sf"/>
</dbReference>
<dbReference type="EMBL" id="CAEQ01001278">
    <property type="protein sequence ID" value="CCD13774.1"/>
    <property type="molecule type" value="Genomic_DNA"/>
</dbReference>
<dbReference type="SUPFAM" id="SSF52047">
    <property type="entry name" value="RNI-like"/>
    <property type="match status" value="1"/>
</dbReference>
<dbReference type="AlphaFoldDB" id="F9W983"/>
<evidence type="ECO:0000313" key="3">
    <source>
        <dbReference type="Proteomes" id="UP000000702"/>
    </source>
</evidence>
<name>F9W983_TRYCI</name>
<dbReference type="Gene3D" id="3.80.10.10">
    <property type="entry name" value="Ribonuclease Inhibitor"/>
    <property type="match status" value="1"/>
</dbReference>
<sequence>MDVLVDQPTSNDAPCDDFSVQPDACHLQPEALQNAAVDGAVELSLEDCSLREIYKISCQQLAVRPDERIIRQLPPVAGEEWTDKIKALDFTAAYVGSKGCLALVPLLERCSNVTHLLMPNVGLTREAAAPLLAVARSHPNLTWIDLSRNRLDDSVGRWILSAVLGNRNIRFVMLRDAGISPPLIQKIENTLSKRMRRESGGMLTSTALPSTSNVEGGSPYGEFPHARTAVGVAGTPMHYISTAVAAGLAELRHLLFCNRESMQDVYDYFTRGSAGECDGASFRDGECSWESFFCGLKLLGVQAVTGSISDSVAFANACGVCNIEAVCFGRLLQFLRPHVMFRGKLGHQEPPSLGGAVKGNRPPMPTDVVGSRNAAVTMPPFFHTAEEAGGVHPKLLEEAPSPGTAPAVVVTDTAAGSSLDAVSPGLVLQPTSNIFPFKMSSCEVSPTTSPVELRLKLHRSFESREKQTTADRLYDTREALRKAIQKCENTEASAQQRFIRFDAVLQSAGALIGAPWHEAVASLVEPWVREEESGLFVDTEGWLGALSLPQSNVSALPPFSFEEEKFMWESVTTEELREAVGMW</sequence>
<feature type="coiled-coil region" evidence="1">
    <location>
        <begin position="470"/>
        <end position="497"/>
    </location>
</feature>